<proteinExistence type="predicted"/>
<comment type="caution">
    <text evidence="2">The sequence shown here is derived from an EMBL/GenBank/DDBJ whole genome shotgun (WGS) entry which is preliminary data.</text>
</comment>
<dbReference type="AlphaFoldDB" id="A0A1F8FUY5"/>
<protein>
    <recommendedName>
        <fullName evidence="1">Tyrosine specific protein phosphatases domain-containing protein</fullName>
    </recommendedName>
</protein>
<dbReference type="EMBL" id="MGJZ01000023">
    <property type="protein sequence ID" value="OGN16852.1"/>
    <property type="molecule type" value="Genomic_DNA"/>
</dbReference>
<dbReference type="InterPro" id="IPR000387">
    <property type="entry name" value="Tyr_Pase_dom"/>
</dbReference>
<evidence type="ECO:0000259" key="1">
    <source>
        <dbReference type="PROSITE" id="PS50056"/>
    </source>
</evidence>
<sequence>MKCQDHQGQVVEVGGLTVHLGGVLYHPLMDLSIYNLVVPFLEDGHPKLAKVREAMGSSGVLLHYPIPDYCAPPSNWREFLDFMVAQLRGNQKVIAFCAGGHGRTGTFLASLIARLEPEIEDPVEEARNRYCEKAVETKEQAAAVFALKGQPLPAKYNDLH</sequence>
<evidence type="ECO:0000313" key="2">
    <source>
        <dbReference type="EMBL" id="OGN16852.1"/>
    </source>
</evidence>
<evidence type="ECO:0000313" key="3">
    <source>
        <dbReference type="Proteomes" id="UP000178117"/>
    </source>
</evidence>
<organism evidence="2 3">
    <name type="scientific">Candidatus Yanofskybacteria bacterium RIFCSPHIGHO2_02_FULL_50_12</name>
    <dbReference type="NCBI Taxonomy" id="1802685"/>
    <lineage>
        <taxon>Bacteria</taxon>
        <taxon>Candidatus Yanofskyibacteriota</taxon>
    </lineage>
</organism>
<gene>
    <name evidence="2" type="ORF">A3C88_01180</name>
</gene>
<feature type="domain" description="Tyrosine specific protein phosphatases" evidence="1">
    <location>
        <begin position="77"/>
        <end position="129"/>
    </location>
</feature>
<dbReference type="Proteomes" id="UP000178117">
    <property type="component" value="Unassembled WGS sequence"/>
</dbReference>
<accession>A0A1F8FUY5</accession>
<dbReference type="InterPro" id="IPR029021">
    <property type="entry name" value="Prot-tyrosine_phosphatase-like"/>
</dbReference>
<dbReference type="STRING" id="1802685.A3C88_01180"/>
<dbReference type="Pfam" id="PF22785">
    <property type="entry name" value="Tc-R-P"/>
    <property type="match status" value="1"/>
</dbReference>
<dbReference type="PROSITE" id="PS50056">
    <property type="entry name" value="TYR_PHOSPHATASE_2"/>
    <property type="match status" value="1"/>
</dbReference>
<dbReference type="Gene3D" id="3.90.190.10">
    <property type="entry name" value="Protein tyrosine phosphatase superfamily"/>
    <property type="match status" value="1"/>
</dbReference>
<name>A0A1F8FUY5_9BACT</name>
<reference evidence="2 3" key="1">
    <citation type="journal article" date="2016" name="Nat. Commun.">
        <title>Thousands of microbial genomes shed light on interconnected biogeochemical processes in an aquifer system.</title>
        <authorList>
            <person name="Anantharaman K."/>
            <person name="Brown C.T."/>
            <person name="Hug L.A."/>
            <person name="Sharon I."/>
            <person name="Castelle C.J."/>
            <person name="Probst A.J."/>
            <person name="Thomas B.C."/>
            <person name="Singh A."/>
            <person name="Wilkins M.J."/>
            <person name="Karaoz U."/>
            <person name="Brodie E.L."/>
            <person name="Williams K.H."/>
            <person name="Hubbard S.S."/>
            <person name="Banfield J.F."/>
        </authorList>
    </citation>
    <scope>NUCLEOTIDE SEQUENCE [LARGE SCALE GENOMIC DNA]</scope>
</reference>
<dbReference type="SUPFAM" id="SSF52799">
    <property type="entry name" value="(Phosphotyrosine protein) phosphatases II"/>
    <property type="match status" value="1"/>
</dbReference>